<protein>
    <submittedName>
        <fullName evidence="10">Chloroperoxidase</fullName>
    </submittedName>
</protein>
<keyword evidence="6" id="KW-0408">Iron</keyword>
<evidence type="ECO:0000256" key="5">
    <source>
        <dbReference type="ARBA" id="ARBA00023002"/>
    </source>
</evidence>
<accession>A0A9Q9EGQ8</accession>
<sequence length="430" mass="45988">MKNTLQILTAVLPLASAYPAVLEAVTQIQKRQEVIPTVPPPKFTTDRDNCGSHGKCTVFNAEDQFVNVQPGSGHEFRAPGTSDRRGQCPGLNAAANHGFLPRNGIATTQQTIDGLGKAYSMSPELSLALAVIAIAISGDPVTGTWSIGGGYSGALGLLGQPSGIAGTHNRYEGDASIVRGDAYMHDGFVGFFEMHRWEHLYKLTQQDGTGFTHDKAAAQAYYTAQYSLLNNPYYFSAPFSGLVAPDAHNFVVHFMSNRSAENKGGILDTEVLKSFFSVTGEPGSFVHTPGQERIPLNWYKRPTSQPMNTVDTNVDTVINDGMYPGIIRFGGNTGTTNSFVGIDTGDLTGGVFNGASLADGNKLSCFLLQASMAGLSDAAIPLLQPVGQIMDYLNKNLGPQLKSLNCPELANFNNELFSKYPGASYKAQGQ</sequence>
<evidence type="ECO:0000256" key="3">
    <source>
        <dbReference type="ARBA" id="ARBA00022617"/>
    </source>
</evidence>
<comment type="cofactor">
    <cofactor evidence="1">
        <name>heme b</name>
        <dbReference type="ChEBI" id="CHEBI:60344"/>
    </cofactor>
</comment>
<evidence type="ECO:0000256" key="4">
    <source>
        <dbReference type="ARBA" id="ARBA00022723"/>
    </source>
</evidence>
<reference evidence="10" key="1">
    <citation type="submission" date="2022-06" db="EMBL/GenBank/DDBJ databases">
        <title>Complete genome sequences of two strains of the flax pathogen Septoria linicola.</title>
        <authorList>
            <person name="Lapalu N."/>
            <person name="Simon A."/>
            <person name="Demenou B."/>
            <person name="Paumier D."/>
            <person name="Guillot M.-P."/>
            <person name="Gout L."/>
            <person name="Valade R."/>
        </authorList>
    </citation>
    <scope>NUCLEOTIDE SEQUENCE</scope>
    <source>
        <strain evidence="10">SE15195</strain>
    </source>
</reference>
<feature type="domain" description="Heme haloperoxidase family profile" evidence="9">
    <location>
        <begin position="72"/>
        <end position="314"/>
    </location>
</feature>
<dbReference type="GO" id="GO:0046872">
    <property type="term" value="F:metal ion binding"/>
    <property type="evidence" value="ECO:0007669"/>
    <property type="project" value="UniProtKB-KW"/>
</dbReference>
<dbReference type="SUPFAM" id="SSF47571">
    <property type="entry name" value="Cloroperoxidase"/>
    <property type="match status" value="1"/>
</dbReference>
<evidence type="ECO:0000259" key="9">
    <source>
        <dbReference type="PROSITE" id="PS51405"/>
    </source>
</evidence>
<evidence type="ECO:0000256" key="2">
    <source>
        <dbReference type="ARBA" id="ARBA00022559"/>
    </source>
</evidence>
<dbReference type="PANTHER" id="PTHR33577">
    <property type="entry name" value="STERIGMATOCYSTIN BIOSYNTHESIS PEROXIDASE STCC-RELATED"/>
    <property type="match status" value="1"/>
</dbReference>
<dbReference type="PROSITE" id="PS51405">
    <property type="entry name" value="HEME_HALOPEROXIDASE"/>
    <property type="match status" value="1"/>
</dbReference>
<keyword evidence="5" id="KW-0560">Oxidoreductase</keyword>
<dbReference type="AlphaFoldDB" id="A0A9Q9EGQ8"/>
<proteinExistence type="inferred from homology"/>
<evidence type="ECO:0000256" key="1">
    <source>
        <dbReference type="ARBA" id="ARBA00001970"/>
    </source>
</evidence>
<evidence type="ECO:0000256" key="8">
    <source>
        <dbReference type="SAM" id="SignalP"/>
    </source>
</evidence>
<keyword evidence="4" id="KW-0479">Metal-binding</keyword>
<feature type="chain" id="PRO_5040255644" evidence="8">
    <location>
        <begin position="18"/>
        <end position="430"/>
    </location>
</feature>
<dbReference type="PANTHER" id="PTHR33577:SF1">
    <property type="entry name" value="HEME HALOPEROXIDASE FAMILY PROFILE DOMAIN-CONTAINING PROTEIN"/>
    <property type="match status" value="1"/>
</dbReference>
<gene>
    <name evidence="10" type="ORF">Slin15195_G043650</name>
</gene>
<dbReference type="Gene3D" id="1.10.489.10">
    <property type="entry name" value="Chloroperoxidase-like"/>
    <property type="match status" value="1"/>
</dbReference>
<dbReference type="OrthoDB" id="407298at2759"/>
<evidence type="ECO:0000313" key="11">
    <source>
        <dbReference type="Proteomes" id="UP001056384"/>
    </source>
</evidence>
<dbReference type="GO" id="GO:0004601">
    <property type="term" value="F:peroxidase activity"/>
    <property type="evidence" value="ECO:0007669"/>
    <property type="project" value="UniProtKB-KW"/>
</dbReference>
<organism evidence="10 11">
    <name type="scientific">Septoria linicola</name>
    <dbReference type="NCBI Taxonomy" id="215465"/>
    <lineage>
        <taxon>Eukaryota</taxon>
        <taxon>Fungi</taxon>
        <taxon>Dikarya</taxon>
        <taxon>Ascomycota</taxon>
        <taxon>Pezizomycotina</taxon>
        <taxon>Dothideomycetes</taxon>
        <taxon>Dothideomycetidae</taxon>
        <taxon>Mycosphaerellales</taxon>
        <taxon>Mycosphaerellaceae</taxon>
        <taxon>Septoria</taxon>
    </lineage>
</organism>
<keyword evidence="8" id="KW-0732">Signal</keyword>
<dbReference type="InterPro" id="IPR036851">
    <property type="entry name" value="Chloroperoxidase-like_sf"/>
</dbReference>
<evidence type="ECO:0000256" key="6">
    <source>
        <dbReference type="ARBA" id="ARBA00023004"/>
    </source>
</evidence>
<feature type="signal peptide" evidence="8">
    <location>
        <begin position="1"/>
        <end position="17"/>
    </location>
</feature>
<keyword evidence="11" id="KW-1185">Reference proteome</keyword>
<keyword evidence="2" id="KW-0575">Peroxidase</keyword>
<dbReference type="InterPro" id="IPR000028">
    <property type="entry name" value="Chloroperoxidase"/>
</dbReference>
<comment type="similarity">
    <text evidence="7">Belongs to the chloroperoxidase family.</text>
</comment>
<dbReference type="Proteomes" id="UP001056384">
    <property type="component" value="Chromosome 3"/>
</dbReference>
<name>A0A9Q9EGQ8_9PEZI</name>
<evidence type="ECO:0000313" key="10">
    <source>
        <dbReference type="EMBL" id="USW51046.1"/>
    </source>
</evidence>
<dbReference type="EMBL" id="CP099420">
    <property type="protein sequence ID" value="USW51046.1"/>
    <property type="molecule type" value="Genomic_DNA"/>
</dbReference>
<keyword evidence="3" id="KW-0349">Heme</keyword>
<dbReference type="Pfam" id="PF01328">
    <property type="entry name" value="Peroxidase_2"/>
    <property type="match status" value="1"/>
</dbReference>
<evidence type="ECO:0000256" key="7">
    <source>
        <dbReference type="ARBA" id="ARBA00025795"/>
    </source>
</evidence>